<dbReference type="EMBL" id="JAGEOK010000014">
    <property type="protein sequence ID" value="MBO2440235.1"/>
    <property type="molecule type" value="Genomic_DNA"/>
</dbReference>
<dbReference type="Proteomes" id="UP000666915">
    <property type="component" value="Unassembled WGS sequence"/>
</dbReference>
<keyword evidence="2" id="KW-1185">Reference proteome</keyword>
<gene>
    <name evidence="1" type="ORF">J4557_22150</name>
</gene>
<reference evidence="1 2" key="1">
    <citation type="submission" date="2021-03" db="EMBL/GenBank/DDBJ databases">
        <authorList>
            <person name="Kanchanasin P."/>
            <person name="Saeng-In P."/>
            <person name="Phongsopitanun W."/>
            <person name="Yuki M."/>
            <person name="Kudo T."/>
            <person name="Ohkuma M."/>
            <person name="Tanasupawat S."/>
        </authorList>
    </citation>
    <scope>NUCLEOTIDE SEQUENCE [LARGE SCALE GENOMIC DNA]</scope>
    <source>
        <strain evidence="1 2">L46</strain>
    </source>
</reference>
<comment type="caution">
    <text evidence="1">The sequence shown here is derived from an EMBL/GenBank/DDBJ whole genome shotgun (WGS) entry which is preliminary data.</text>
</comment>
<sequence>MVLLGTLVDSGGELALAAAQLSDVTATLTAPATRPLPRTAESHRAVMRARLGVTCHPGKARKIADRAILKAARVKNNPPAWTNVALEYLVQASLELLAFSTLRWPPAHSPMVPGRVTPAILRGNRASV</sequence>
<accession>A0ABS3R1X0</accession>
<dbReference type="RefSeq" id="WP_208268630.1">
    <property type="nucleotide sequence ID" value="NZ_BAAAGM010000037.1"/>
</dbReference>
<evidence type="ECO:0000313" key="2">
    <source>
        <dbReference type="Proteomes" id="UP000666915"/>
    </source>
</evidence>
<proteinExistence type="predicted"/>
<evidence type="ECO:0000313" key="1">
    <source>
        <dbReference type="EMBL" id="MBO2440235.1"/>
    </source>
</evidence>
<organism evidence="1 2">
    <name type="scientific">Actinomadura nitritigenes</name>
    <dbReference type="NCBI Taxonomy" id="134602"/>
    <lineage>
        <taxon>Bacteria</taxon>
        <taxon>Bacillati</taxon>
        <taxon>Actinomycetota</taxon>
        <taxon>Actinomycetes</taxon>
        <taxon>Streptosporangiales</taxon>
        <taxon>Thermomonosporaceae</taxon>
        <taxon>Actinomadura</taxon>
    </lineage>
</organism>
<name>A0ABS3R1X0_9ACTN</name>
<protein>
    <submittedName>
        <fullName evidence="1">Uncharacterized protein</fullName>
    </submittedName>
</protein>